<evidence type="ECO:0000313" key="6">
    <source>
        <dbReference type="Proteomes" id="UP000184267"/>
    </source>
</evidence>
<keyword evidence="3" id="KW-0539">Nucleus</keyword>
<feature type="compositionally biased region" description="Basic and acidic residues" evidence="4">
    <location>
        <begin position="1014"/>
        <end position="1025"/>
    </location>
</feature>
<feature type="compositionally biased region" description="Basic residues" evidence="4">
    <location>
        <begin position="79"/>
        <end position="92"/>
    </location>
</feature>
<dbReference type="PANTHER" id="PTHR13471">
    <property type="entry name" value="TETRATRICOPEPTIDE-LIKE HELICAL"/>
    <property type="match status" value="1"/>
</dbReference>
<gene>
    <name evidence="5" type="ORF">TRAPUB_6425</name>
</gene>
<evidence type="ECO:0000313" key="5">
    <source>
        <dbReference type="EMBL" id="OJT03082.1"/>
    </source>
</evidence>
<proteinExistence type="inferred from homology"/>
<feature type="region of interest" description="Disordered" evidence="4">
    <location>
        <begin position="1014"/>
        <end position="1036"/>
    </location>
</feature>
<protein>
    <submittedName>
        <fullName evidence="5">Protein NRDE2-like protein</fullName>
    </submittedName>
</protein>
<organism evidence="5 6">
    <name type="scientific">Trametes pubescens</name>
    <name type="common">White-rot fungus</name>
    <dbReference type="NCBI Taxonomy" id="154538"/>
    <lineage>
        <taxon>Eukaryota</taxon>
        <taxon>Fungi</taxon>
        <taxon>Dikarya</taxon>
        <taxon>Basidiomycota</taxon>
        <taxon>Agaricomycotina</taxon>
        <taxon>Agaricomycetes</taxon>
        <taxon>Polyporales</taxon>
        <taxon>Polyporaceae</taxon>
        <taxon>Trametes</taxon>
    </lineage>
</organism>
<dbReference type="OMA" id="MRDKELH"/>
<dbReference type="GO" id="GO:1902369">
    <property type="term" value="P:negative regulation of RNA catabolic process"/>
    <property type="evidence" value="ECO:0007669"/>
    <property type="project" value="TreeGrafter"/>
</dbReference>
<dbReference type="EMBL" id="MNAD01001636">
    <property type="protein sequence ID" value="OJT03082.1"/>
    <property type="molecule type" value="Genomic_DNA"/>
</dbReference>
<dbReference type="GO" id="GO:0071013">
    <property type="term" value="C:catalytic step 2 spliceosome"/>
    <property type="evidence" value="ECO:0007669"/>
    <property type="project" value="TreeGrafter"/>
</dbReference>
<evidence type="ECO:0000256" key="1">
    <source>
        <dbReference type="ARBA" id="ARBA00004123"/>
    </source>
</evidence>
<dbReference type="PANTHER" id="PTHR13471:SF0">
    <property type="entry name" value="NUCLEAR EXOSOME REGULATOR NRDE2"/>
    <property type="match status" value="1"/>
</dbReference>
<feature type="compositionally biased region" description="Basic and acidic residues" evidence="4">
    <location>
        <begin position="28"/>
        <end position="39"/>
    </location>
</feature>
<dbReference type="InterPro" id="IPR013633">
    <property type="entry name" value="NRDE-2"/>
</dbReference>
<dbReference type="GO" id="GO:0031048">
    <property type="term" value="P:regulatory ncRNA-mediated heterochromatin formation"/>
    <property type="evidence" value="ECO:0007669"/>
    <property type="project" value="TreeGrafter"/>
</dbReference>
<sequence>MSAPSFSSFPAFNTFPDLDPGPSTRTSTSKEDNLKEDDKKRHKKSKRDDGGLEPDGDRKKKKHKHDKYRREDRAEVRDKHKRRSRSPARHKGYGGSDDERGKAEEDRMHSHDDSQVSGVKQGLVYFTDRRGDLLNMPELTDSSVRRMLASGPTHRLLASAENKFKYEEEDGFLRITTNRPRKDEQAYRDIELTKQRDPLDSDQSESSEESASSDDESDTTPMTSLQATLKGLEEKLAAKPDDIPAWLSLLAHTLTTVPSTTKNASKARAEITVSVLSRALAAHPSNARSKNLRLRYMKAGEELWQDGKLQAEWEEAVKVGDIEIWMAWLDWRVRTTNSILTSMVDDSARVMRALASTQDEVGQLRVFWRVAVALRDAGYVERANALFQAQAELLYHTPSAVSGRAFEEQLNSLEEFWDSEVPRAGEPGATGWAAWEASNRADQPPPPSSKLPNLDPRISDPYSRWAASEALADRIRALSLRSTDDDDDDSEDPYAVVLFSDIRPFLASVRSERAKDVFRRVWLAFAGLHVPGFLASLSEHPADNADDHWAYAHLATSSYISSVFPADTSAKRITADAHAGVLVGREREYGSGFGPVKSWGYGTIEPLDNLGQGRWTMWTSEDVQGIDTSLVREIFKQCRIAGDTTEWDILNLTFEAAVDIKGALKVSKALLAGARDSLPHWAAHARLECLRGRHVDARKVYQTILTTSSEHRPGEGALWWDWAQMEWLSRNDDAALTVILRSSGVAGTGGIAVLRAKRHFESLLMTELLRAHWKERAPWIKIAVLLELLTSTAQSAMTLLDFYLNALEEGSAAHESLTVASLALLYNHSLVLKNPSPPALLRSRAERAIEEYPGNTAVLGIFLEAEKGQGIWGRVRATLGETAADGTGKEKDLARRVAEVWVAGWEKGRWEAEVERTRGGLSAAAEDERTRGSAILWKLFVAFELRAGQPERAKKVLFRAVGECPLVKELYLLAFGPLRAVFSARELDGWVDTMAERGVRMRVGLDEAVGEWRENGGDARRMKEEGGEDEDDEIESSARELRRLMPY</sequence>
<dbReference type="OrthoDB" id="297219at2759"/>
<evidence type="ECO:0000256" key="2">
    <source>
        <dbReference type="ARBA" id="ARBA00009265"/>
    </source>
</evidence>
<reference evidence="5 6" key="1">
    <citation type="submission" date="2016-10" db="EMBL/GenBank/DDBJ databases">
        <title>Genome sequence of the basidiomycete white-rot fungus Trametes pubescens.</title>
        <authorList>
            <person name="Makela M.R."/>
            <person name="Granchi Z."/>
            <person name="Peng M."/>
            <person name="De Vries R.P."/>
            <person name="Grigoriev I."/>
            <person name="Riley R."/>
            <person name="Hilden K."/>
        </authorList>
    </citation>
    <scope>NUCLEOTIDE SEQUENCE [LARGE SCALE GENOMIC DNA]</scope>
    <source>
        <strain evidence="5 6">FBCC735</strain>
    </source>
</reference>
<dbReference type="Pfam" id="PF08424">
    <property type="entry name" value="NRDE-2"/>
    <property type="match status" value="1"/>
</dbReference>
<feature type="compositionally biased region" description="Basic and acidic residues" evidence="4">
    <location>
        <begin position="46"/>
        <end position="58"/>
    </location>
</feature>
<dbReference type="Proteomes" id="UP000184267">
    <property type="component" value="Unassembled WGS sequence"/>
</dbReference>
<feature type="region of interest" description="Disordered" evidence="4">
    <location>
        <begin position="176"/>
        <end position="222"/>
    </location>
</feature>
<feature type="compositionally biased region" description="Basic and acidic residues" evidence="4">
    <location>
        <begin position="68"/>
        <end position="78"/>
    </location>
</feature>
<feature type="compositionally biased region" description="Acidic residues" evidence="4">
    <location>
        <begin position="200"/>
        <end position="218"/>
    </location>
</feature>
<comment type="similarity">
    <text evidence="2">Belongs to the NRDE2 family.</text>
</comment>
<feature type="compositionally biased region" description="Acidic residues" evidence="4">
    <location>
        <begin position="1026"/>
        <end position="1035"/>
    </location>
</feature>
<accession>A0A1M2V676</accession>
<dbReference type="AlphaFoldDB" id="A0A1M2V676"/>
<name>A0A1M2V676_TRAPU</name>
<comment type="caution">
    <text evidence="5">The sequence shown here is derived from an EMBL/GenBank/DDBJ whole genome shotgun (WGS) entry which is preliminary data.</text>
</comment>
<evidence type="ECO:0000256" key="3">
    <source>
        <dbReference type="ARBA" id="ARBA00023242"/>
    </source>
</evidence>
<keyword evidence="6" id="KW-1185">Reference proteome</keyword>
<feature type="compositionally biased region" description="Low complexity" evidence="4">
    <location>
        <begin position="1"/>
        <end position="12"/>
    </location>
</feature>
<feature type="compositionally biased region" description="Basic and acidic residues" evidence="4">
    <location>
        <begin position="180"/>
        <end position="199"/>
    </location>
</feature>
<comment type="subcellular location">
    <subcellularLocation>
        <location evidence="1">Nucleus</location>
    </subcellularLocation>
</comment>
<evidence type="ECO:0000256" key="4">
    <source>
        <dbReference type="SAM" id="MobiDB-lite"/>
    </source>
</evidence>
<dbReference type="STRING" id="154538.A0A1M2V676"/>
<feature type="region of interest" description="Disordered" evidence="4">
    <location>
        <begin position="1"/>
        <end position="120"/>
    </location>
</feature>
<feature type="compositionally biased region" description="Basic and acidic residues" evidence="4">
    <location>
        <begin position="97"/>
        <end position="114"/>
    </location>
</feature>